<dbReference type="AlphaFoldDB" id="A0A0S4LDW1"/>
<protein>
    <submittedName>
        <fullName evidence="2">Uncharacterized protein</fullName>
    </submittedName>
</protein>
<dbReference type="EMBL" id="CZPZ01000011">
    <property type="protein sequence ID" value="CUS34906.1"/>
    <property type="molecule type" value="Genomic_DNA"/>
</dbReference>
<gene>
    <name evidence="2" type="ORF">COMA2_190096</name>
</gene>
<feature type="compositionally biased region" description="Basic residues" evidence="1">
    <location>
        <begin position="37"/>
        <end position="53"/>
    </location>
</feature>
<keyword evidence="3" id="KW-1185">Reference proteome</keyword>
<reference evidence="3" key="1">
    <citation type="submission" date="2015-10" db="EMBL/GenBank/DDBJ databases">
        <authorList>
            <person name="Luecker S."/>
            <person name="Luecker S."/>
        </authorList>
    </citation>
    <scope>NUCLEOTIDE SEQUENCE [LARGE SCALE GENOMIC DNA]</scope>
</reference>
<organism evidence="2 3">
    <name type="scientific">Candidatus Nitrospira nitrificans</name>
    <dbReference type="NCBI Taxonomy" id="1742973"/>
    <lineage>
        <taxon>Bacteria</taxon>
        <taxon>Pseudomonadati</taxon>
        <taxon>Nitrospirota</taxon>
        <taxon>Nitrospiria</taxon>
        <taxon>Nitrospirales</taxon>
        <taxon>Nitrospiraceae</taxon>
        <taxon>Nitrospira</taxon>
    </lineage>
</organism>
<evidence type="ECO:0000313" key="2">
    <source>
        <dbReference type="EMBL" id="CUS34906.1"/>
    </source>
</evidence>
<sequence>MSCMSPMCWGPSTDRDPISVLWQVIQKDVCSPPTPARRSRGPRRALHRIRRRRRENEAGGFPNRLLGAKRALGQDRVDVDELFRSVDRVENPPFPHGILAESRKVVCNGFMAQVVDIGCQPLGLVEQPLGHGFVNRGEILCDAGLKGEAVPGHGILPPEAEPLGYVFSGEPVAVRQ</sequence>
<dbReference type="STRING" id="1742973.COMA2_190096"/>
<accession>A0A0S4LDW1</accession>
<dbReference type="Proteomes" id="UP000198736">
    <property type="component" value="Unassembled WGS sequence"/>
</dbReference>
<evidence type="ECO:0000256" key="1">
    <source>
        <dbReference type="SAM" id="MobiDB-lite"/>
    </source>
</evidence>
<proteinExistence type="predicted"/>
<name>A0A0S4LDW1_9BACT</name>
<evidence type="ECO:0000313" key="3">
    <source>
        <dbReference type="Proteomes" id="UP000198736"/>
    </source>
</evidence>
<feature type="region of interest" description="Disordered" evidence="1">
    <location>
        <begin position="31"/>
        <end position="53"/>
    </location>
</feature>